<evidence type="ECO:0000256" key="1">
    <source>
        <dbReference type="ARBA" id="ARBA00022448"/>
    </source>
</evidence>
<accession>A0A5B0SJT0</accession>
<dbReference type="Gene3D" id="3.40.50.80">
    <property type="entry name" value="Nucleotide-binding domain of ferredoxin-NADP reductase (FNR) module"/>
    <property type="match status" value="1"/>
</dbReference>
<protein>
    <recommendedName>
        <fullName evidence="3">Ferric reductase NAD binding domain-containing protein</fullName>
    </recommendedName>
</protein>
<dbReference type="AlphaFoldDB" id="A0A5B0SJT0"/>
<dbReference type="GO" id="GO:0005886">
    <property type="term" value="C:plasma membrane"/>
    <property type="evidence" value="ECO:0007669"/>
    <property type="project" value="TreeGrafter"/>
</dbReference>
<keyword evidence="2" id="KW-0560">Oxidoreductase</keyword>
<dbReference type="PANTHER" id="PTHR32361:SF9">
    <property type="entry name" value="FERRIC REDUCTASE TRANSMEMBRANE COMPONENT 3-RELATED"/>
    <property type="match status" value="1"/>
</dbReference>
<comment type="caution">
    <text evidence="4">The sequence shown here is derived from an EMBL/GenBank/DDBJ whole genome shotgun (WGS) entry which is preliminary data.</text>
</comment>
<dbReference type="Proteomes" id="UP000325313">
    <property type="component" value="Unassembled WGS sequence"/>
</dbReference>
<dbReference type="GO" id="GO:0015677">
    <property type="term" value="P:copper ion import"/>
    <property type="evidence" value="ECO:0007669"/>
    <property type="project" value="TreeGrafter"/>
</dbReference>
<dbReference type="Pfam" id="PF08030">
    <property type="entry name" value="NAD_binding_6"/>
    <property type="match status" value="1"/>
</dbReference>
<dbReference type="EMBL" id="VDEP01000004">
    <property type="protein sequence ID" value="KAA1138060.1"/>
    <property type="molecule type" value="Genomic_DNA"/>
</dbReference>
<gene>
    <name evidence="4" type="ORF">PGTUg99_027119</name>
</gene>
<evidence type="ECO:0000259" key="3">
    <source>
        <dbReference type="Pfam" id="PF08030"/>
    </source>
</evidence>
<dbReference type="InterPro" id="IPR013121">
    <property type="entry name" value="Fe_red_NAD-bd_6"/>
</dbReference>
<reference evidence="4 5" key="1">
    <citation type="submission" date="2019-05" db="EMBL/GenBank/DDBJ databases">
        <title>Emergence of the Ug99 lineage of the wheat stem rust pathogen through somatic hybridization.</title>
        <authorList>
            <person name="Li F."/>
            <person name="Upadhyaya N.M."/>
            <person name="Sperschneider J."/>
            <person name="Matny O."/>
            <person name="Nguyen-Phuc H."/>
            <person name="Mago R."/>
            <person name="Raley C."/>
            <person name="Miller M.E."/>
            <person name="Silverstein K.A.T."/>
            <person name="Henningsen E."/>
            <person name="Hirsch C.D."/>
            <person name="Visser B."/>
            <person name="Pretorius Z.A."/>
            <person name="Steffenson B.J."/>
            <person name="Schwessinger B."/>
            <person name="Dodds P.N."/>
            <person name="Figueroa M."/>
        </authorList>
    </citation>
    <scope>NUCLEOTIDE SEQUENCE [LARGE SCALE GENOMIC DNA]</scope>
    <source>
        <strain evidence="4 5">Ug99</strain>
    </source>
</reference>
<evidence type="ECO:0000313" key="4">
    <source>
        <dbReference type="EMBL" id="KAA1138060.1"/>
    </source>
</evidence>
<name>A0A5B0SJT0_PUCGR</name>
<dbReference type="SUPFAM" id="SSF52343">
    <property type="entry name" value="Ferredoxin reductase-like, C-terminal NADP-linked domain"/>
    <property type="match status" value="1"/>
</dbReference>
<dbReference type="InterPro" id="IPR051410">
    <property type="entry name" value="Ferric/Cupric_Reductase"/>
</dbReference>
<evidence type="ECO:0000313" key="5">
    <source>
        <dbReference type="Proteomes" id="UP000325313"/>
    </source>
</evidence>
<keyword evidence="1" id="KW-0813">Transport</keyword>
<dbReference type="InterPro" id="IPR039261">
    <property type="entry name" value="FNR_nucleotide-bd"/>
</dbReference>
<dbReference type="GO" id="GO:0006826">
    <property type="term" value="P:iron ion transport"/>
    <property type="evidence" value="ECO:0007669"/>
    <property type="project" value="TreeGrafter"/>
</dbReference>
<dbReference type="GO" id="GO:0006879">
    <property type="term" value="P:intracellular iron ion homeostasis"/>
    <property type="evidence" value="ECO:0007669"/>
    <property type="project" value="TreeGrafter"/>
</dbReference>
<organism evidence="4 5">
    <name type="scientific">Puccinia graminis f. sp. tritici</name>
    <dbReference type="NCBI Taxonomy" id="56615"/>
    <lineage>
        <taxon>Eukaryota</taxon>
        <taxon>Fungi</taxon>
        <taxon>Dikarya</taxon>
        <taxon>Basidiomycota</taxon>
        <taxon>Pucciniomycotina</taxon>
        <taxon>Pucciniomycetes</taxon>
        <taxon>Pucciniales</taxon>
        <taxon>Pucciniaceae</taxon>
        <taxon>Puccinia</taxon>
    </lineage>
</organism>
<sequence length="166" mass="17601">MTRYRTVLLCAGGSGFTYCMAALEDIIGQAAKSGRSLTKHVHVVWSLREPDMIESFGPGIEETIRVAQAHGITVTVKLFLTKANSNSLVERSYLASLELKVDRPIFSQVLNEVASGEALVNGGGLGVGVCGPSGLVEGVSQAVMDLDPNQVQGIGGVKLHSEKFGW</sequence>
<evidence type="ECO:0000256" key="2">
    <source>
        <dbReference type="ARBA" id="ARBA00023002"/>
    </source>
</evidence>
<dbReference type="GO" id="GO:0000293">
    <property type="term" value="F:ferric-chelate reductase activity"/>
    <property type="evidence" value="ECO:0007669"/>
    <property type="project" value="TreeGrafter"/>
</dbReference>
<dbReference type="PANTHER" id="PTHR32361">
    <property type="entry name" value="FERRIC/CUPRIC REDUCTASE TRANSMEMBRANE COMPONENT"/>
    <property type="match status" value="1"/>
</dbReference>
<feature type="domain" description="Ferric reductase NAD binding" evidence="3">
    <location>
        <begin position="4"/>
        <end position="143"/>
    </location>
</feature>
<proteinExistence type="predicted"/>